<gene>
    <name evidence="1" type="ORF">SPELUC_LOCUS2298</name>
</gene>
<accession>A0ACA9KPV1</accession>
<comment type="caution">
    <text evidence="1">The sequence shown here is derived from an EMBL/GenBank/DDBJ whole genome shotgun (WGS) entry which is preliminary data.</text>
</comment>
<dbReference type="EMBL" id="CAJVPW010001476">
    <property type="protein sequence ID" value="CAG8485021.1"/>
    <property type="molecule type" value="Genomic_DNA"/>
</dbReference>
<feature type="non-terminal residue" evidence="1">
    <location>
        <position position="63"/>
    </location>
</feature>
<name>A0ACA9KPV1_9GLOM</name>
<sequence length="63" mass="7474">MLKPMLIAPKKINVKSIKNIFAELKIYDNNSNKYKKINLNKFMQTLEVLKKVKETLYNAMHFT</sequence>
<keyword evidence="2" id="KW-1185">Reference proteome</keyword>
<protein>
    <submittedName>
        <fullName evidence="1">773_t:CDS:1</fullName>
    </submittedName>
</protein>
<reference evidence="1" key="1">
    <citation type="submission" date="2021-06" db="EMBL/GenBank/DDBJ databases">
        <authorList>
            <person name="Kallberg Y."/>
            <person name="Tangrot J."/>
            <person name="Rosling A."/>
        </authorList>
    </citation>
    <scope>NUCLEOTIDE SEQUENCE</scope>
    <source>
        <strain evidence="1">28 12/20/2015</strain>
    </source>
</reference>
<evidence type="ECO:0000313" key="1">
    <source>
        <dbReference type="EMBL" id="CAG8485021.1"/>
    </source>
</evidence>
<dbReference type="Proteomes" id="UP000789366">
    <property type="component" value="Unassembled WGS sequence"/>
</dbReference>
<evidence type="ECO:0000313" key="2">
    <source>
        <dbReference type="Proteomes" id="UP000789366"/>
    </source>
</evidence>
<organism evidence="1 2">
    <name type="scientific">Cetraspora pellucida</name>
    <dbReference type="NCBI Taxonomy" id="1433469"/>
    <lineage>
        <taxon>Eukaryota</taxon>
        <taxon>Fungi</taxon>
        <taxon>Fungi incertae sedis</taxon>
        <taxon>Mucoromycota</taxon>
        <taxon>Glomeromycotina</taxon>
        <taxon>Glomeromycetes</taxon>
        <taxon>Diversisporales</taxon>
        <taxon>Gigasporaceae</taxon>
        <taxon>Cetraspora</taxon>
    </lineage>
</organism>
<proteinExistence type="predicted"/>